<accession>A0A1D3TV59</accession>
<dbReference type="GO" id="GO:0016787">
    <property type="term" value="F:hydrolase activity"/>
    <property type="evidence" value="ECO:0007669"/>
    <property type="project" value="UniProtKB-KW"/>
</dbReference>
<evidence type="ECO:0000256" key="1">
    <source>
        <dbReference type="ARBA" id="ARBA00005964"/>
    </source>
</evidence>
<dbReference type="OrthoDB" id="9775851at2"/>
<dbReference type="Pfam" id="PF00135">
    <property type="entry name" value="COesterase"/>
    <property type="match status" value="2"/>
</dbReference>
<evidence type="ECO:0000259" key="4">
    <source>
        <dbReference type="Pfam" id="PF00135"/>
    </source>
</evidence>
<dbReference type="EMBL" id="FMKA01000015">
    <property type="protein sequence ID" value="SCP98005.1"/>
    <property type="molecule type" value="Genomic_DNA"/>
</dbReference>
<proteinExistence type="inferred from homology"/>
<dbReference type="RefSeq" id="WP_091234713.1">
    <property type="nucleotide sequence ID" value="NZ_FMKA01000015.1"/>
</dbReference>
<comment type="similarity">
    <text evidence="1 3">Belongs to the type-B carboxylesterase/lipase family.</text>
</comment>
<keyword evidence="2 3" id="KW-0378">Hydrolase</keyword>
<dbReference type="InterPro" id="IPR002018">
    <property type="entry name" value="CarbesteraseB"/>
</dbReference>
<dbReference type="EC" id="3.1.1.-" evidence="3"/>
<gene>
    <name evidence="5" type="ORF">SAMN05421730_101577</name>
</gene>
<organism evidence="5 6">
    <name type="scientific">Anaerobium acetethylicum</name>
    <dbReference type="NCBI Taxonomy" id="1619234"/>
    <lineage>
        <taxon>Bacteria</taxon>
        <taxon>Bacillati</taxon>
        <taxon>Bacillota</taxon>
        <taxon>Clostridia</taxon>
        <taxon>Lachnospirales</taxon>
        <taxon>Lachnospiraceae</taxon>
        <taxon>Anaerobium</taxon>
    </lineage>
</organism>
<dbReference type="SUPFAM" id="SSF53474">
    <property type="entry name" value="alpha/beta-Hydrolases"/>
    <property type="match status" value="1"/>
</dbReference>
<dbReference type="AlphaFoldDB" id="A0A1D3TV59"/>
<evidence type="ECO:0000313" key="6">
    <source>
        <dbReference type="Proteomes" id="UP000199315"/>
    </source>
</evidence>
<evidence type="ECO:0000313" key="5">
    <source>
        <dbReference type="EMBL" id="SCP98005.1"/>
    </source>
</evidence>
<name>A0A1D3TV59_9FIRM</name>
<reference evidence="5 6" key="1">
    <citation type="submission" date="2016-09" db="EMBL/GenBank/DDBJ databases">
        <authorList>
            <person name="Capua I."/>
            <person name="De Benedictis P."/>
            <person name="Joannis T."/>
            <person name="Lombin L.H."/>
            <person name="Cattoli G."/>
        </authorList>
    </citation>
    <scope>NUCLEOTIDE SEQUENCE [LARGE SCALE GENOMIC DNA]</scope>
    <source>
        <strain evidence="5 6">GluBS11</strain>
    </source>
</reference>
<dbReference type="InterPro" id="IPR029058">
    <property type="entry name" value="AB_hydrolase_fold"/>
</dbReference>
<dbReference type="PROSITE" id="PS00122">
    <property type="entry name" value="CARBOXYLESTERASE_B_1"/>
    <property type="match status" value="1"/>
</dbReference>
<keyword evidence="6" id="KW-1185">Reference proteome</keyword>
<sequence>MIVNTKYGKIEGITESGCVIFKGVPYAKAPIGELRFQKPQKAEAWEGIYKAGHFRCRSMQGPDRGGFYHKEFYSNPDFITEMSEDSLYLNIWIPEHKAEGKLPVAVYIHGGAFLGGAGSNLPFVCNELVKSGVIIITMNYRLGAFGFLCHPLLGAEGENEAGGNYGLWDQLEAISWVKENIEDFGGDKENMTVFGQSAGAMSLQALAVTEKAEGLFKRMILQSGGGYRNPLAEYRTIERATETAEDLLEALGIHDKEWMKSETKRKQALDALYKTSSEEMMQAIGKVMAKAFEERKGMPFVPVIDGELLKKDGTVLMDEGKYLPIDYMLGSNSNDLTTEGQTESSPETNLMHQGDLAYAKRVNADTTHKAYVYYFQRELPGDESGAFHSAELWYVFGSLEYCWRPFEQADYKLSERMISYWSNFMKTGNPNEEGKTDWQPCTEENPYFEVLDVEE</sequence>
<dbReference type="InterPro" id="IPR050309">
    <property type="entry name" value="Type-B_Carboxylest/Lipase"/>
</dbReference>
<evidence type="ECO:0000256" key="2">
    <source>
        <dbReference type="ARBA" id="ARBA00022801"/>
    </source>
</evidence>
<dbReference type="PANTHER" id="PTHR11559">
    <property type="entry name" value="CARBOXYLESTERASE"/>
    <property type="match status" value="1"/>
</dbReference>
<evidence type="ECO:0000256" key="3">
    <source>
        <dbReference type="RuleBase" id="RU361235"/>
    </source>
</evidence>
<feature type="domain" description="Carboxylesterase type B" evidence="4">
    <location>
        <begin position="2"/>
        <end position="337"/>
    </location>
</feature>
<dbReference type="STRING" id="1619234.SAMN05421730_101577"/>
<dbReference type="Gene3D" id="3.40.50.1820">
    <property type="entry name" value="alpha/beta hydrolase"/>
    <property type="match status" value="2"/>
</dbReference>
<dbReference type="Proteomes" id="UP000199315">
    <property type="component" value="Unassembled WGS sequence"/>
</dbReference>
<dbReference type="InterPro" id="IPR019826">
    <property type="entry name" value="Carboxylesterase_B_AS"/>
</dbReference>
<feature type="domain" description="Carboxylesterase type B" evidence="4">
    <location>
        <begin position="360"/>
        <end position="449"/>
    </location>
</feature>
<protein>
    <recommendedName>
        <fullName evidence="3">Carboxylic ester hydrolase</fullName>
        <ecNumber evidence="3">3.1.1.-</ecNumber>
    </recommendedName>
</protein>